<keyword evidence="6" id="KW-1185">Reference proteome</keyword>
<dbReference type="PANTHER" id="PTHR42939:SF1">
    <property type="entry name" value="ABC TRANSPORTER ATP-BINDING PROTEIN ALBC-RELATED"/>
    <property type="match status" value="1"/>
</dbReference>
<dbReference type="GO" id="GO:0005524">
    <property type="term" value="F:ATP binding"/>
    <property type="evidence" value="ECO:0007669"/>
    <property type="project" value="UniProtKB-KW"/>
</dbReference>
<comment type="caution">
    <text evidence="5">The sequence shown here is derived from an EMBL/GenBank/DDBJ whole genome shotgun (WGS) entry which is preliminary data.</text>
</comment>
<dbReference type="InterPro" id="IPR027417">
    <property type="entry name" value="P-loop_NTPase"/>
</dbReference>
<evidence type="ECO:0000259" key="4">
    <source>
        <dbReference type="PROSITE" id="PS50893"/>
    </source>
</evidence>
<dbReference type="SMART" id="SM00382">
    <property type="entry name" value="AAA"/>
    <property type="match status" value="1"/>
</dbReference>
<dbReference type="InterPro" id="IPR017871">
    <property type="entry name" value="ABC_transporter-like_CS"/>
</dbReference>
<dbReference type="SUPFAM" id="SSF52540">
    <property type="entry name" value="P-loop containing nucleoside triphosphate hydrolases"/>
    <property type="match status" value="1"/>
</dbReference>
<dbReference type="Proteomes" id="UP001623592">
    <property type="component" value="Unassembled WGS sequence"/>
</dbReference>
<evidence type="ECO:0000256" key="3">
    <source>
        <dbReference type="ARBA" id="ARBA00022840"/>
    </source>
</evidence>
<feature type="domain" description="ABC transporter" evidence="4">
    <location>
        <begin position="6"/>
        <end position="232"/>
    </location>
</feature>
<dbReference type="EMBL" id="JBJIAA010000008">
    <property type="protein sequence ID" value="MFL0250847.1"/>
    <property type="molecule type" value="Genomic_DNA"/>
</dbReference>
<evidence type="ECO:0000256" key="1">
    <source>
        <dbReference type="ARBA" id="ARBA00022448"/>
    </source>
</evidence>
<keyword evidence="2" id="KW-0547">Nucleotide-binding</keyword>
<proteinExistence type="predicted"/>
<dbReference type="InterPro" id="IPR051782">
    <property type="entry name" value="ABC_Transporter_VariousFunc"/>
</dbReference>
<accession>A0ABW8TF33</accession>
<protein>
    <submittedName>
        <fullName evidence="5">ABC transporter ATP-binding protein</fullName>
    </submittedName>
</protein>
<dbReference type="CDD" id="cd03230">
    <property type="entry name" value="ABC_DR_subfamily_A"/>
    <property type="match status" value="1"/>
</dbReference>
<dbReference type="PROSITE" id="PS50893">
    <property type="entry name" value="ABC_TRANSPORTER_2"/>
    <property type="match status" value="1"/>
</dbReference>
<organism evidence="5 6">
    <name type="scientific">Clostridium neuense</name>
    <dbReference type="NCBI Taxonomy" id="1728934"/>
    <lineage>
        <taxon>Bacteria</taxon>
        <taxon>Bacillati</taxon>
        <taxon>Bacillota</taxon>
        <taxon>Clostridia</taxon>
        <taxon>Eubacteriales</taxon>
        <taxon>Clostridiaceae</taxon>
        <taxon>Clostridium</taxon>
    </lineage>
</organism>
<dbReference type="InterPro" id="IPR003439">
    <property type="entry name" value="ABC_transporter-like_ATP-bd"/>
</dbReference>
<dbReference type="PROSITE" id="PS00211">
    <property type="entry name" value="ABC_TRANSPORTER_1"/>
    <property type="match status" value="1"/>
</dbReference>
<dbReference type="Pfam" id="PF00005">
    <property type="entry name" value="ABC_tran"/>
    <property type="match status" value="1"/>
</dbReference>
<reference evidence="5 6" key="1">
    <citation type="submission" date="2024-11" db="EMBL/GenBank/DDBJ databases">
        <authorList>
            <person name="Heng Y.C."/>
            <person name="Lim A.C.H."/>
            <person name="Lee J.K.Y."/>
            <person name="Kittelmann S."/>
        </authorList>
    </citation>
    <scope>NUCLEOTIDE SEQUENCE [LARGE SCALE GENOMIC DNA]</scope>
    <source>
        <strain evidence="5 6">WILCCON 0114</strain>
    </source>
</reference>
<dbReference type="PANTHER" id="PTHR42939">
    <property type="entry name" value="ABC TRANSPORTER ATP-BINDING PROTEIN ALBC-RELATED"/>
    <property type="match status" value="1"/>
</dbReference>
<dbReference type="Gene3D" id="3.40.50.300">
    <property type="entry name" value="P-loop containing nucleotide triphosphate hydrolases"/>
    <property type="match status" value="1"/>
</dbReference>
<keyword evidence="1" id="KW-0813">Transport</keyword>
<keyword evidence="3 5" id="KW-0067">ATP-binding</keyword>
<dbReference type="RefSeq" id="WP_406787512.1">
    <property type="nucleotide sequence ID" value="NZ_JBJIAA010000008.1"/>
</dbReference>
<name>A0ABW8TF33_9CLOT</name>
<gene>
    <name evidence="5" type="ORF">ACJDT4_10480</name>
</gene>
<sequence length="244" mass="27519">MERKVLEVINLKKHYKGNKAVDGISFHLNAGEIVGLTGPNGAGKTTTIKCILGLLRKTKGRILVDGMDSTKQESKYKLAYIPETPDIYPMLTVWEHLKFIALAYYIDNWQEYGSEILKRFDLWDKKDSLGRDLSKGMRQKLSICCALLHKPDVFLVDEPLVGLDPKAIRELKDAFKALRAEGKSLLISTHMLDTAEGLCDRIVVLKKGTLIMEGTIEDLRHKVNAGEDTSLEDLFLEVTEDEKE</sequence>
<dbReference type="InterPro" id="IPR003593">
    <property type="entry name" value="AAA+_ATPase"/>
</dbReference>
<evidence type="ECO:0000256" key="2">
    <source>
        <dbReference type="ARBA" id="ARBA00022741"/>
    </source>
</evidence>
<evidence type="ECO:0000313" key="6">
    <source>
        <dbReference type="Proteomes" id="UP001623592"/>
    </source>
</evidence>
<evidence type="ECO:0000313" key="5">
    <source>
        <dbReference type="EMBL" id="MFL0250847.1"/>
    </source>
</evidence>